<dbReference type="HOGENOM" id="CLU_2273058_0_0_9"/>
<feature type="signal peptide" evidence="1">
    <location>
        <begin position="1"/>
        <end position="27"/>
    </location>
</feature>
<dbReference type="Proteomes" id="UP000013785">
    <property type="component" value="Unassembled WGS sequence"/>
</dbReference>
<evidence type="ECO:0000256" key="1">
    <source>
        <dbReference type="SAM" id="SignalP"/>
    </source>
</evidence>
<keyword evidence="1" id="KW-0732">Signal</keyword>
<evidence type="ECO:0000313" key="3">
    <source>
        <dbReference type="Proteomes" id="UP000013785"/>
    </source>
</evidence>
<keyword evidence="3" id="KW-1185">Reference proteome</keyword>
<evidence type="ECO:0000313" key="2">
    <source>
        <dbReference type="EMBL" id="EOL42575.1"/>
    </source>
</evidence>
<dbReference type="AlphaFoldDB" id="R3WL23"/>
<feature type="chain" id="PRO_5004363523" evidence="1">
    <location>
        <begin position="28"/>
        <end position="102"/>
    </location>
</feature>
<dbReference type="RefSeq" id="WP_010769562.1">
    <property type="nucleotide sequence ID" value="NZ_ASWE01000001.1"/>
</dbReference>
<sequence>MKKLGLFSCSLVILFSCLLSFSQIARASSFINEEQALQIGPPTYEYSTTVRTDSYPPSSLFLTSVSYQGSLYYGYIYRTSVYQDPDTHQYFGSYKGILTRYQ</sequence>
<protein>
    <submittedName>
        <fullName evidence="2">Uncharacterized protein</fullName>
    </submittedName>
</protein>
<dbReference type="EMBL" id="AJAT01000017">
    <property type="protein sequence ID" value="EOL42575.1"/>
    <property type="molecule type" value="Genomic_DNA"/>
</dbReference>
<reference evidence="2 3" key="1">
    <citation type="submission" date="2013-02" db="EMBL/GenBank/DDBJ databases">
        <title>The Genome Sequence of Enterococcus phoeniculicola BAA-412.</title>
        <authorList>
            <consortium name="The Broad Institute Genome Sequencing Platform"/>
            <consortium name="The Broad Institute Genome Sequencing Center for Infectious Disease"/>
            <person name="Earl A.M."/>
            <person name="Gilmore M.S."/>
            <person name="Lebreton F."/>
            <person name="Walker B."/>
            <person name="Young S.K."/>
            <person name="Zeng Q."/>
            <person name="Gargeya S."/>
            <person name="Fitzgerald M."/>
            <person name="Haas B."/>
            <person name="Abouelleil A."/>
            <person name="Alvarado L."/>
            <person name="Arachchi H.M."/>
            <person name="Berlin A.M."/>
            <person name="Chapman S.B."/>
            <person name="Dewar J."/>
            <person name="Goldberg J."/>
            <person name="Griggs A."/>
            <person name="Gujja S."/>
            <person name="Hansen M."/>
            <person name="Howarth C."/>
            <person name="Imamovic A."/>
            <person name="Larimer J."/>
            <person name="McCowan C."/>
            <person name="Murphy C."/>
            <person name="Neiman D."/>
            <person name="Pearson M."/>
            <person name="Priest M."/>
            <person name="Roberts A."/>
            <person name="Saif S."/>
            <person name="Shea T."/>
            <person name="Sisk P."/>
            <person name="Sykes S."/>
            <person name="Wortman J."/>
            <person name="Nusbaum C."/>
            <person name="Birren B."/>
        </authorList>
    </citation>
    <scope>NUCLEOTIDE SEQUENCE [LARGE SCALE GENOMIC DNA]</scope>
    <source>
        <strain evidence="2 3">ATCC BAA-412</strain>
    </source>
</reference>
<name>R3WL23_9ENTE</name>
<proteinExistence type="predicted"/>
<accession>R3WL23</accession>
<organism evidence="2 3">
    <name type="scientific">Enterococcus phoeniculicola ATCC BAA-412</name>
    <dbReference type="NCBI Taxonomy" id="1158610"/>
    <lineage>
        <taxon>Bacteria</taxon>
        <taxon>Bacillati</taxon>
        <taxon>Bacillota</taxon>
        <taxon>Bacilli</taxon>
        <taxon>Lactobacillales</taxon>
        <taxon>Enterococcaceae</taxon>
        <taxon>Enterococcus</taxon>
    </lineage>
</organism>
<gene>
    <name evidence="2" type="ORF">UC3_02928</name>
</gene>
<comment type="caution">
    <text evidence="2">The sequence shown here is derived from an EMBL/GenBank/DDBJ whole genome shotgun (WGS) entry which is preliminary data.</text>
</comment>
<dbReference type="PROSITE" id="PS51257">
    <property type="entry name" value="PROKAR_LIPOPROTEIN"/>
    <property type="match status" value="1"/>
</dbReference>